<dbReference type="InterPro" id="IPR018767">
    <property type="entry name" value="Brl1/Brr6_dom"/>
</dbReference>
<accession>A0A4S9XMF1</accession>
<dbReference type="SMART" id="SM01042">
    <property type="entry name" value="Brr6_like_C_C"/>
    <property type="match status" value="1"/>
</dbReference>
<dbReference type="InterPro" id="IPR040202">
    <property type="entry name" value="Brl1/Brr6"/>
</dbReference>
<gene>
    <name evidence="4" type="ORF">D6C84_06934</name>
</gene>
<feature type="compositionally biased region" description="Basic and acidic residues" evidence="1">
    <location>
        <begin position="192"/>
        <end position="204"/>
    </location>
</feature>
<feature type="compositionally biased region" description="Polar residues" evidence="1">
    <location>
        <begin position="138"/>
        <end position="156"/>
    </location>
</feature>
<comment type="caution">
    <text evidence="4">The sequence shown here is derived from an EMBL/GenBank/DDBJ whole genome shotgun (WGS) entry which is preliminary data.</text>
</comment>
<organism evidence="4 5">
    <name type="scientific">Aureobasidium pullulans</name>
    <name type="common">Black yeast</name>
    <name type="synonym">Pullularia pullulans</name>
    <dbReference type="NCBI Taxonomy" id="5580"/>
    <lineage>
        <taxon>Eukaryota</taxon>
        <taxon>Fungi</taxon>
        <taxon>Dikarya</taxon>
        <taxon>Ascomycota</taxon>
        <taxon>Pezizomycotina</taxon>
        <taxon>Dothideomycetes</taxon>
        <taxon>Dothideomycetidae</taxon>
        <taxon>Dothideales</taxon>
        <taxon>Saccotheciaceae</taxon>
        <taxon>Aureobasidium</taxon>
    </lineage>
</organism>
<dbReference type="Proteomes" id="UP000310039">
    <property type="component" value="Unassembled WGS sequence"/>
</dbReference>
<keyword evidence="2" id="KW-0812">Transmembrane</keyword>
<dbReference type="PANTHER" id="PTHR28136">
    <property type="entry name" value="NUCLEUS EXPORT PROTEIN BRR6"/>
    <property type="match status" value="1"/>
</dbReference>
<dbReference type="EMBL" id="QZBT01000112">
    <property type="protein sequence ID" value="THZ80985.1"/>
    <property type="molecule type" value="Genomic_DNA"/>
</dbReference>
<feature type="transmembrane region" description="Helical" evidence="2">
    <location>
        <begin position="402"/>
        <end position="424"/>
    </location>
</feature>
<keyword evidence="2" id="KW-1133">Transmembrane helix</keyword>
<feature type="compositionally biased region" description="Basic and acidic residues" evidence="1">
    <location>
        <begin position="212"/>
        <end position="232"/>
    </location>
</feature>
<evidence type="ECO:0000256" key="1">
    <source>
        <dbReference type="SAM" id="MobiDB-lite"/>
    </source>
</evidence>
<dbReference type="PANTHER" id="PTHR28136:SF1">
    <property type="entry name" value="NUCLEUS EXPORT PROTEIN BRL1"/>
    <property type="match status" value="1"/>
</dbReference>
<feature type="domain" description="Brl1/Brr6" evidence="3">
    <location>
        <begin position="292"/>
        <end position="425"/>
    </location>
</feature>
<evidence type="ECO:0000313" key="5">
    <source>
        <dbReference type="Proteomes" id="UP000310039"/>
    </source>
</evidence>
<feature type="compositionally biased region" description="Polar residues" evidence="1">
    <location>
        <begin position="1"/>
        <end position="15"/>
    </location>
</feature>
<dbReference type="Pfam" id="PF10104">
    <property type="entry name" value="Brr6_like_C_C"/>
    <property type="match status" value="1"/>
</dbReference>
<protein>
    <recommendedName>
        <fullName evidence="3">Brl1/Brr6 domain-containing protein</fullName>
    </recommendedName>
</protein>
<dbReference type="GO" id="GO:0006998">
    <property type="term" value="P:nuclear envelope organization"/>
    <property type="evidence" value="ECO:0007669"/>
    <property type="project" value="InterPro"/>
</dbReference>
<reference evidence="4 5" key="1">
    <citation type="submission" date="2018-10" db="EMBL/GenBank/DDBJ databases">
        <title>Fifty Aureobasidium pullulans genomes reveal a recombining polyextremotolerant generalist.</title>
        <authorList>
            <person name="Gostincar C."/>
            <person name="Turk M."/>
            <person name="Zajc J."/>
            <person name="Gunde-Cimerman N."/>
        </authorList>
    </citation>
    <scope>NUCLEOTIDE SEQUENCE [LARGE SCALE GENOMIC DNA]</scope>
    <source>
        <strain evidence="4 5">EXF-3403</strain>
    </source>
</reference>
<name>A0A4S9XMF1_AURPU</name>
<dbReference type="GO" id="GO:0031965">
    <property type="term" value="C:nuclear membrane"/>
    <property type="evidence" value="ECO:0007669"/>
    <property type="project" value="InterPro"/>
</dbReference>
<dbReference type="GO" id="GO:0055088">
    <property type="term" value="P:lipid homeostasis"/>
    <property type="evidence" value="ECO:0007669"/>
    <property type="project" value="InterPro"/>
</dbReference>
<sequence>MSIVSSSNMDRQGFSNMDFEYTNGVGPVDERSPFAQIGRNSQRNNSNNNDKKRSFAVFGSPNKTTFPSLREPASQPHFFSSPKPLPALPPNRWSNNPLFNTPRKLDVDDFASSGGETPKSPERNDVDSDATPDMSLRSKFSNLDTMTKPSLVSTKSAPVFTAGGKKEKDRESPSRRQSWWKSTKELMGASPRSKDDYAHGAERKIMKRRSKEQKALIPRRDSVSDSEPEQKPRQVSRSRKVSGNQDKSLAQPAELLQVPPPPPPMSQDTNKKHWTLTFFEFITAHPTLPHVLSFYAQLFLNLFLIGSIMYILYSFWATIRGDVDKKTSIAVAEVLSQMAACARDYNANRCDPATRAPVLENACNNWELCMNQNPHAIGRARISAHAFAEIFNSFIEPISYKAMLFTVLLIFGTIAFSNLAFSIFRDKAAERASAQHHHYYAGVPPTPQPQHSYNAALDWGNNNNPYQQGQQLGLEPAPSQYAGGDRETSPVRRLQFR</sequence>
<proteinExistence type="predicted"/>
<feature type="region of interest" description="Disordered" evidence="1">
    <location>
        <begin position="1"/>
        <end position="269"/>
    </location>
</feature>
<feature type="region of interest" description="Disordered" evidence="1">
    <location>
        <begin position="465"/>
        <end position="497"/>
    </location>
</feature>
<evidence type="ECO:0000256" key="2">
    <source>
        <dbReference type="SAM" id="Phobius"/>
    </source>
</evidence>
<dbReference type="AlphaFoldDB" id="A0A4S9XMF1"/>
<evidence type="ECO:0000313" key="4">
    <source>
        <dbReference type="EMBL" id="THZ80985.1"/>
    </source>
</evidence>
<feature type="compositionally biased region" description="Low complexity" evidence="1">
    <location>
        <begin position="39"/>
        <end position="48"/>
    </location>
</feature>
<feature type="compositionally biased region" description="Basic and acidic residues" evidence="1">
    <location>
        <begin position="164"/>
        <end position="174"/>
    </location>
</feature>
<keyword evidence="2" id="KW-0472">Membrane</keyword>
<feature type="transmembrane region" description="Helical" evidence="2">
    <location>
        <begin position="294"/>
        <end position="316"/>
    </location>
</feature>
<evidence type="ECO:0000259" key="3">
    <source>
        <dbReference type="SMART" id="SM01042"/>
    </source>
</evidence>